<dbReference type="OrthoDB" id="69150at2759"/>
<sequence>MAAAEGLSGSETAAMAEAGDGPVLSMMSKRLRALRKKYNRILQMEERLAEGKSLNKEQEEVLRSKDAISVLIEEYEKLRLPLSAAVQEELSLARLSSSPAAAESSPLSPPPAPEEERQETKPAQGQVEAAAAVGEGELQRDHDAVVEDLLNLLYFGCLFDVKSQSEFASMVFTRTHERECCLTYDYVTDDSTGFLQEGDLDLISALGSLIISRPAHSGVSHKNALLGCLQHAKHWLRNSDLPIQPGSSVTYAGLRERFHKILASDYFTTTPELKAPVDVAAAVGKYATYQVQVSDSTPQPPSSHVDVPPVQYQVQADQFSISVTHLQDADGTILFLADEEQLLVDARLMLEVVQDIIRCTRGCVAWWADSWAQSAHRFCACECDKRLRHILNTTTLVVAFLLPLFGGLRLHGCRVSCAGQLADVGLGKATTSYVAFRLLQRFSWRFGGLVVRLVRSYCEDVAWSGEDAVPWMVFAFFAK</sequence>
<evidence type="ECO:0000313" key="3">
    <source>
        <dbReference type="Proteomes" id="UP000652761"/>
    </source>
</evidence>
<feature type="non-terminal residue" evidence="2">
    <location>
        <position position="479"/>
    </location>
</feature>
<dbReference type="PANTHER" id="PTHR37736:SF1">
    <property type="entry name" value="GLYCINE-RICH PROTEIN"/>
    <property type="match status" value="1"/>
</dbReference>
<evidence type="ECO:0000256" key="1">
    <source>
        <dbReference type="SAM" id="MobiDB-lite"/>
    </source>
</evidence>
<dbReference type="PANTHER" id="PTHR37736">
    <property type="entry name" value="GLYCINE-RICH PROTEIN"/>
    <property type="match status" value="1"/>
</dbReference>
<organism evidence="2 3">
    <name type="scientific">Colocasia esculenta</name>
    <name type="common">Wild taro</name>
    <name type="synonym">Arum esculentum</name>
    <dbReference type="NCBI Taxonomy" id="4460"/>
    <lineage>
        <taxon>Eukaryota</taxon>
        <taxon>Viridiplantae</taxon>
        <taxon>Streptophyta</taxon>
        <taxon>Embryophyta</taxon>
        <taxon>Tracheophyta</taxon>
        <taxon>Spermatophyta</taxon>
        <taxon>Magnoliopsida</taxon>
        <taxon>Liliopsida</taxon>
        <taxon>Araceae</taxon>
        <taxon>Aroideae</taxon>
        <taxon>Colocasieae</taxon>
        <taxon>Colocasia</taxon>
    </lineage>
</organism>
<gene>
    <name evidence="2" type="ORF">Taro_032550</name>
</gene>
<keyword evidence="3" id="KW-1185">Reference proteome</keyword>
<dbReference type="AlphaFoldDB" id="A0A843W487"/>
<dbReference type="EMBL" id="NMUH01002416">
    <property type="protein sequence ID" value="MQL99824.1"/>
    <property type="molecule type" value="Genomic_DNA"/>
</dbReference>
<name>A0A843W487_COLES</name>
<accession>A0A843W487</accession>
<proteinExistence type="predicted"/>
<feature type="compositionally biased region" description="Low complexity" evidence="1">
    <location>
        <begin position="97"/>
        <end position="106"/>
    </location>
</feature>
<evidence type="ECO:0000313" key="2">
    <source>
        <dbReference type="EMBL" id="MQL99824.1"/>
    </source>
</evidence>
<dbReference type="Proteomes" id="UP000652761">
    <property type="component" value="Unassembled WGS sequence"/>
</dbReference>
<protein>
    <submittedName>
        <fullName evidence="2">Uncharacterized protein</fullName>
    </submittedName>
</protein>
<comment type="caution">
    <text evidence="2">The sequence shown here is derived from an EMBL/GenBank/DDBJ whole genome shotgun (WGS) entry which is preliminary data.</text>
</comment>
<feature type="region of interest" description="Disordered" evidence="1">
    <location>
        <begin position="97"/>
        <end position="129"/>
    </location>
</feature>
<reference evidence="2" key="1">
    <citation type="submission" date="2017-07" db="EMBL/GenBank/DDBJ databases">
        <title>Taro Niue Genome Assembly and Annotation.</title>
        <authorList>
            <person name="Atibalentja N."/>
            <person name="Keating K."/>
            <person name="Fields C.J."/>
        </authorList>
    </citation>
    <scope>NUCLEOTIDE SEQUENCE</scope>
    <source>
        <strain evidence="2">Niue_2</strain>
        <tissue evidence="2">Leaf</tissue>
    </source>
</reference>